<evidence type="ECO:0000313" key="2">
    <source>
        <dbReference type="Proteomes" id="UP001234178"/>
    </source>
</evidence>
<reference evidence="1 2" key="1">
    <citation type="journal article" date="2023" name="Nucleic Acids Res.">
        <title>The hologenome of Daphnia magna reveals possible DNA methylation and microbiome-mediated evolution of the host genome.</title>
        <authorList>
            <person name="Chaturvedi A."/>
            <person name="Li X."/>
            <person name="Dhandapani V."/>
            <person name="Marshall H."/>
            <person name="Kissane S."/>
            <person name="Cuenca-Cambronero M."/>
            <person name="Asole G."/>
            <person name="Calvet F."/>
            <person name="Ruiz-Romero M."/>
            <person name="Marangio P."/>
            <person name="Guigo R."/>
            <person name="Rago D."/>
            <person name="Mirbahai L."/>
            <person name="Eastwood N."/>
            <person name="Colbourne J.K."/>
            <person name="Zhou J."/>
            <person name="Mallon E."/>
            <person name="Orsini L."/>
        </authorList>
    </citation>
    <scope>NUCLEOTIDE SEQUENCE [LARGE SCALE GENOMIC DNA]</scope>
    <source>
        <strain evidence="1">LRV0_1</strain>
    </source>
</reference>
<gene>
    <name evidence="1" type="ORF">OUZ56_025081</name>
</gene>
<organism evidence="1 2">
    <name type="scientific">Daphnia magna</name>
    <dbReference type="NCBI Taxonomy" id="35525"/>
    <lineage>
        <taxon>Eukaryota</taxon>
        <taxon>Metazoa</taxon>
        <taxon>Ecdysozoa</taxon>
        <taxon>Arthropoda</taxon>
        <taxon>Crustacea</taxon>
        <taxon>Branchiopoda</taxon>
        <taxon>Diplostraca</taxon>
        <taxon>Cladocera</taxon>
        <taxon>Anomopoda</taxon>
        <taxon>Daphniidae</taxon>
        <taxon>Daphnia</taxon>
    </lineage>
</organism>
<evidence type="ECO:0000313" key="1">
    <source>
        <dbReference type="EMBL" id="KAK4012826.1"/>
    </source>
</evidence>
<dbReference type="EMBL" id="JAOYFB010000004">
    <property type="protein sequence ID" value="KAK4012826.1"/>
    <property type="molecule type" value="Genomic_DNA"/>
</dbReference>
<comment type="caution">
    <text evidence="1">The sequence shown here is derived from an EMBL/GenBank/DDBJ whole genome shotgun (WGS) entry which is preliminary data.</text>
</comment>
<name>A0ABQ9ZIS8_9CRUS</name>
<dbReference type="Proteomes" id="UP001234178">
    <property type="component" value="Unassembled WGS sequence"/>
</dbReference>
<accession>A0ABQ9ZIS8</accession>
<sequence length="183" mass="20577">MMICHSGHLLAAKFRHWVATTRSKYYDDKEVALGHHPSNKLTAKNGDKAPLVSWEPYFCVLLQDEQTFTAYRSEEMAVGDMVFSDTPRVRLDSGGRQFRRRWGYDGSASGCGGGTGPGSLNGGAGHLEDIEEDGDDFSDTYSLRDETSYNSILHEGESTIKILNLDTSFRFFFPTRKKKLVFF</sequence>
<keyword evidence="2" id="KW-1185">Reference proteome</keyword>
<protein>
    <submittedName>
        <fullName evidence="1">Uncharacterized protein</fullName>
    </submittedName>
</protein>
<proteinExistence type="predicted"/>